<dbReference type="InterPro" id="IPR016059">
    <property type="entry name" value="DNA_ligase_ATP-dep_CS"/>
</dbReference>
<evidence type="ECO:0000256" key="2">
    <source>
        <dbReference type="ARBA" id="ARBA00022598"/>
    </source>
</evidence>
<dbReference type="GO" id="GO:0003677">
    <property type="term" value="F:DNA binding"/>
    <property type="evidence" value="ECO:0007669"/>
    <property type="project" value="InterPro"/>
</dbReference>
<dbReference type="PROSITE" id="PS00333">
    <property type="entry name" value="DNA_LIGASE_A2"/>
    <property type="match status" value="1"/>
</dbReference>
<dbReference type="GO" id="GO:0006310">
    <property type="term" value="P:DNA recombination"/>
    <property type="evidence" value="ECO:0007669"/>
    <property type="project" value="UniProtKB-KW"/>
</dbReference>
<feature type="compositionally biased region" description="Basic and acidic residues" evidence="14">
    <location>
        <begin position="78"/>
        <end position="92"/>
    </location>
</feature>
<dbReference type="EMBL" id="MNUE01000004">
    <property type="protein sequence ID" value="OJD38670.1"/>
    <property type="molecule type" value="Genomic_DNA"/>
</dbReference>
<keyword evidence="7 12" id="KW-0067">ATP-binding</keyword>
<dbReference type="InterPro" id="IPR050191">
    <property type="entry name" value="ATP-dep_DNA_ligase"/>
</dbReference>
<comment type="similarity">
    <text evidence="1 13">Belongs to the ATP-dependent DNA ligase family.</text>
</comment>
<dbReference type="GO" id="GO:0005634">
    <property type="term" value="C:nucleus"/>
    <property type="evidence" value="ECO:0007669"/>
    <property type="project" value="TreeGrafter"/>
</dbReference>
<keyword evidence="17" id="KW-1185">Reference proteome</keyword>
<dbReference type="GO" id="GO:0005524">
    <property type="term" value="F:ATP binding"/>
    <property type="evidence" value="ECO:0007669"/>
    <property type="project" value="UniProtKB-KW"/>
</dbReference>
<dbReference type="Gene3D" id="3.30.470.30">
    <property type="entry name" value="DNA ligase/mRNA capping enzyme"/>
    <property type="match status" value="1"/>
</dbReference>
<dbReference type="SUPFAM" id="SSF117018">
    <property type="entry name" value="ATP-dependent DNA ligase DNA-binding domain"/>
    <property type="match status" value="1"/>
</dbReference>
<evidence type="ECO:0000256" key="12">
    <source>
        <dbReference type="RuleBase" id="RU000617"/>
    </source>
</evidence>
<feature type="region of interest" description="Disordered" evidence="14">
    <location>
        <begin position="17"/>
        <end position="101"/>
    </location>
</feature>
<dbReference type="Gene3D" id="1.10.3260.10">
    <property type="entry name" value="DNA ligase, ATP-dependent, N-terminal domain"/>
    <property type="match status" value="1"/>
</dbReference>
<evidence type="ECO:0000259" key="15">
    <source>
        <dbReference type="PROSITE" id="PS50160"/>
    </source>
</evidence>
<evidence type="ECO:0000256" key="11">
    <source>
        <dbReference type="ARBA" id="ARBA00034003"/>
    </source>
</evidence>
<dbReference type="Pfam" id="PF04679">
    <property type="entry name" value="DNA_ligase_A_C"/>
    <property type="match status" value="1"/>
</dbReference>
<dbReference type="CDD" id="cd07900">
    <property type="entry name" value="Adenylation_DNA_ligase_I_Euk"/>
    <property type="match status" value="1"/>
</dbReference>
<dbReference type="PROSITE" id="PS00697">
    <property type="entry name" value="DNA_LIGASE_A1"/>
    <property type="match status" value="1"/>
</dbReference>
<keyword evidence="6 12" id="KW-0227">DNA damage</keyword>
<dbReference type="SUPFAM" id="SSF56091">
    <property type="entry name" value="DNA ligase/mRNA capping enzyme, catalytic domain"/>
    <property type="match status" value="1"/>
</dbReference>
<dbReference type="GO" id="GO:0051301">
    <property type="term" value="P:cell division"/>
    <property type="evidence" value="ECO:0007669"/>
    <property type="project" value="UniProtKB-KW"/>
</dbReference>
<dbReference type="GO" id="GO:0005739">
    <property type="term" value="C:mitochondrion"/>
    <property type="evidence" value="ECO:0007669"/>
    <property type="project" value="TreeGrafter"/>
</dbReference>
<dbReference type="GeneID" id="31015996"/>
<accession>A0A1J9RAP2</accession>
<dbReference type="Pfam" id="PF04675">
    <property type="entry name" value="DNA_ligase_A_N"/>
    <property type="match status" value="1"/>
</dbReference>
<keyword evidence="9 12" id="KW-0234">DNA repair</keyword>
<feature type="region of interest" description="Disordered" evidence="14">
    <location>
        <begin position="193"/>
        <end position="322"/>
    </location>
</feature>
<dbReference type="OrthoDB" id="206088at2759"/>
<comment type="catalytic activity">
    <reaction evidence="11 12">
        <text>ATP + (deoxyribonucleotide)n-3'-hydroxyl + 5'-phospho-(deoxyribonucleotide)m = (deoxyribonucleotide)n+m + AMP + diphosphate.</text>
        <dbReference type="EC" id="6.5.1.1"/>
    </reaction>
</comment>
<evidence type="ECO:0000256" key="8">
    <source>
        <dbReference type="ARBA" id="ARBA00023172"/>
    </source>
</evidence>
<reference evidence="16 17" key="1">
    <citation type="submission" date="2016-10" db="EMBL/GenBank/DDBJ databases">
        <title>Proteomics and genomics reveal pathogen-plant mechanisms compatible with a hemibiotrophic lifestyle of Diplodia corticola.</title>
        <authorList>
            <person name="Fernandes I."/>
            <person name="De Jonge R."/>
            <person name="Van De Peer Y."/>
            <person name="Devreese B."/>
            <person name="Alves A."/>
            <person name="Esteves A.C."/>
        </authorList>
    </citation>
    <scope>NUCLEOTIDE SEQUENCE [LARGE SCALE GENOMIC DNA]</scope>
    <source>
        <strain evidence="16 17">CBS 112549</strain>
    </source>
</reference>
<dbReference type="CDD" id="cd07969">
    <property type="entry name" value="OBF_DNA_ligase_I"/>
    <property type="match status" value="1"/>
</dbReference>
<evidence type="ECO:0000256" key="10">
    <source>
        <dbReference type="ARBA" id="ARBA00023306"/>
    </source>
</evidence>
<dbReference type="InterPro" id="IPR036599">
    <property type="entry name" value="DNA_ligase_N_sf"/>
</dbReference>
<dbReference type="AlphaFoldDB" id="A0A1J9RAP2"/>
<evidence type="ECO:0000256" key="7">
    <source>
        <dbReference type="ARBA" id="ARBA00022840"/>
    </source>
</evidence>
<feature type="compositionally biased region" description="Basic and acidic residues" evidence="14">
    <location>
        <begin position="275"/>
        <end position="284"/>
    </location>
</feature>
<feature type="domain" description="ATP-dependent DNA ligase family profile" evidence="15">
    <location>
        <begin position="729"/>
        <end position="866"/>
    </location>
</feature>
<feature type="compositionally biased region" description="Basic and acidic residues" evidence="14">
    <location>
        <begin position="51"/>
        <end position="65"/>
    </location>
</feature>
<dbReference type="InterPro" id="IPR012308">
    <property type="entry name" value="DNA_ligase_ATP-dep_N"/>
</dbReference>
<evidence type="ECO:0000256" key="5">
    <source>
        <dbReference type="ARBA" id="ARBA00022741"/>
    </source>
</evidence>
<evidence type="ECO:0000256" key="14">
    <source>
        <dbReference type="SAM" id="MobiDB-lite"/>
    </source>
</evidence>
<keyword evidence="4" id="KW-0235">DNA replication</keyword>
<dbReference type="GO" id="GO:1903461">
    <property type="term" value="P:Okazaki fragment processing involved in mitotic DNA replication"/>
    <property type="evidence" value="ECO:0007669"/>
    <property type="project" value="TreeGrafter"/>
</dbReference>
<keyword evidence="10" id="KW-0131">Cell cycle</keyword>
<dbReference type="FunFam" id="3.30.470.30:FF:000016">
    <property type="entry name" value="DNA ligase"/>
    <property type="match status" value="1"/>
</dbReference>
<evidence type="ECO:0000256" key="9">
    <source>
        <dbReference type="ARBA" id="ARBA00023204"/>
    </source>
</evidence>
<dbReference type="Gene3D" id="2.40.50.140">
    <property type="entry name" value="Nucleic acid-binding proteins"/>
    <property type="match status" value="1"/>
</dbReference>
<dbReference type="FunFam" id="2.40.50.140:FF:000062">
    <property type="entry name" value="DNA ligase"/>
    <property type="match status" value="1"/>
</dbReference>
<feature type="region of interest" description="Disordered" evidence="14">
    <location>
        <begin position="979"/>
        <end position="1001"/>
    </location>
</feature>
<dbReference type="Pfam" id="PF01068">
    <property type="entry name" value="DNA_ligase_A_M"/>
    <property type="match status" value="2"/>
</dbReference>
<comment type="caution">
    <text evidence="16">The sequence shown here is derived from an EMBL/GenBank/DDBJ whole genome shotgun (WGS) entry which is preliminary data.</text>
</comment>
<dbReference type="InterPro" id="IPR012340">
    <property type="entry name" value="NA-bd_OB-fold"/>
</dbReference>
<feature type="compositionally biased region" description="Acidic residues" evidence="14">
    <location>
        <begin position="294"/>
        <end position="303"/>
    </location>
</feature>
<evidence type="ECO:0000313" key="17">
    <source>
        <dbReference type="Proteomes" id="UP000183809"/>
    </source>
</evidence>
<dbReference type="InterPro" id="IPR012309">
    <property type="entry name" value="DNA_ligase_ATP-dep_C"/>
</dbReference>
<evidence type="ECO:0000256" key="6">
    <source>
        <dbReference type="ARBA" id="ARBA00022763"/>
    </source>
</evidence>
<dbReference type="STRING" id="236234.A0A1J9RAP2"/>
<dbReference type="EC" id="6.5.1.1" evidence="12"/>
<name>A0A1J9RAP2_9PEZI</name>
<dbReference type="GO" id="GO:0071897">
    <property type="term" value="P:DNA biosynthetic process"/>
    <property type="evidence" value="ECO:0007669"/>
    <property type="project" value="InterPro"/>
</dbReference>
<dbReference type="InterPro" id="IPR012310">
    <property type="entry name" value="DNA_ligase_ATP-dep_cent"/>
</dbReference>
<dbReference type="SUPFAM" id="SSF50249">
    <property type="entry name" value="Nucleic acid-binding proteins"/>
    <property type="match status" value="1"/>
</dbReference>
<dbReference type="FunFam" id="1.10.3260.10:FF:000004">
    <property type="entry name" value="DNA ligase"/>
    <property type="match status" value="1"/>
</dbReference>
<evidence type="ECO:0000256" key="4">
    <source>
        <dbReference type="ARBA" id="ARBA00022705"/>
    </source>
</evidence>
<dbReference type="RefSeq" id="XP_020134281.1">
    <property type="nucleotide sequence ID" value="XM_020275735.1"/>
</dbReference>
<keyword evidence="8 12" id="KW-0233">DNA recombination</keyword>
<dbReference type="PANTHER" id="PTHR45674:SF4">
    <property type="entry name" value="DNA LIGASE 1"/>
    <property type="match status" value="1"/>
</dbReference>
<keyword evidence="5 12" id="KW-0547">Nucleotide-binding</keyword>
<proteinExistence type="inferred from homology"/>
<dbReference type="InterPro" id="IPR000977">
    <property type="entry name" value="DNA_ligase_ATP-dep"/>
</dbReference>
<dbReference type="PANTHER" id="PTHR45674">
    <property type="entry name" value="DNA LIGASE 1/3 FAMILY MEMBER"/>
    <property type="match status" value="1"/>
</dbReference>
<protein>
    <recommendedName>
        <fullName evidence="12">DNA ligase</fullName>
        <ecNumber evidence="12">6.5.1.1</ecNumber>
    </recommendedName>
</protein>
<evidence type="ECO:0000313" key="16">
    <source>
        <dbReference type="EMBL" id="OJD38670.1"/>
    </source>
</evidence>
<dbReference type="GO" id="GO:0006281">
    <property type="term" value="P:DNA repair"/>
    <property type="evidence" value="ECO:0007669"/>
    <property type="project" value="UniProtKB-KW"/>
</dbReference>
<keyword evidence="3" id="KW-0132">Cell division</keyword>
<evidence type="ECO:0000256" key="13">
    <source>
        <dbReference type="RuleBase" id="RU004196"/>
    </source>
</evidence>
<gene>
    <name evidence="16" type="ORF">BKCO1_40007</name>
</gene>
<sequence>MAPKQATLGYVKPTQMTLGKFFGKPNGEGPPPKQTKLSFATKANAASRKSKKEEKEGDTVKKEEGNVDEENGRVASSKVEDVEMKDEVKSEADAAASDSDSAREYTITPMILTLRIPNSSTLHNTAVMMGDPRDRVAALLPFANHQAFNYAQRALGHSDGVDISVIIANMRVSLGVAGRTWCFGFGSLTFADSKKRAREESDEEDDEPVPNKRNAKKPRQSRKSDSPPEASSKPQKVTKATTKVKREEADNGEPSSPKKPKSKSTKRAASPPKATTKDAEHDASPTESVAAESEKEDEEVVSSEEEKPAAKKKAAKAREKVQSTLKDNGEELYPDWKAGEPVPYAALCAAFSKIEMTTKRLEISAYCSKFFRQVLRLTPEDLLPTVMLMVNKLAADYAGIELGIGESLIMKAIGETTGRSLAVIKADQTEIGDLGLVAAKSRSNQPTMFKPKPLTVRGVHKGLIEIATVEGQGSQGRKVAAIKKILSASDAHLTGKGSKGVDILKDKGGPSEAKFIVRMLEGKLRLGLADKSVLVSLAHAMVAYELDPSGKNVPNTEQLAKGEKTVKSVYSELPSYEVIIPAMLKHGLSNLREHCKLQPGVPLKPMLAKPTKSITEVLDRFEGKHFTCEYKYDGERAQIHFVSHDAAQEYATEAPTAGKTDQGVSNIFSRNSEDLSKKYPDILAKLPSWVKDGTKSFVLDCETVAWDVDEKKVLPFQTLMTRKRKDVKIEDVKVKVCVYAFDLLYLNGEALVNKPFRERRDLLHKSFAPVEGEFAFAQFGDTSELDEIQDLLEKSVKASCEGLMVKMLDGQESSYEPSKRSQNWLKVKKDYLSGVGDSLDLVVLGAYYGKGKRTSVYGAFLLACYNSSNDTYETVCNIGTGFSEEVLASLHAELSATVIDRPKPFYSHSQGNKDQPDVWFEPKSVWEVKTADLTLSPRYMAAMDVLGVGKGISLRFPRFIHQRDDKKPDQATSARQIADMYRKQEAVTKNKGPSVDDDFEY</sequence>
<dbReference type="Proteomes" id="UP000183809">
    <property type="component" value="Unassembled WGS sequence"/>
</dbReference>
<dbReference type="NCBIfam" id="TIGR00574">
    <property type="entry name" value="dnl1"/>
    <property type="match status" value="1"/>
</dbReference>
<organism evidence="16 17">
    <name type="scientific">Diplodia corticola</name>
    <dbReference type="NCBI Taxonomy" id="236234"/>
    <lineage>
        <taxon>Eukaryota</taxon>
        <taxon>Fungi</taxon>
        <taxon>Dikarya</taxon>
        <taxon>Ascomycota</taxon>
        <taxon>Pezizomycotina</taxon>
        <taxon>Dothideomycetes</taxon>
        <taxon>Dothideomycetes incertae sedis</taxon>
        <taxon>Botryosphaeriales</taxon>
        <taxon>Botryosphaeriaceae</taxon>
        <taxon>Diplodia</taxon>
    </lineage>
</organism>
<dbReference type="GO" id="GO:0003910">
    <property type="term" value="F:DNA ligase (ATP) activity"/>
    <property type="evidence" value="ECO:0007669"/>
    <property type="project" value="UniProtKB-EC"/>
</dbReference>
<feature type="compositionally biased region" description="Polar residues" evidence="14">
    <location>
        <begin position="232"/>
        <end position="241"/>
    </location>
</feature>
<evidence type="ECO:0000256" key="1">
    <source>
        <dbReference type="ARBA" id="ARBA00007572"/>
    </source>
</evidence>
<keyword evidence="2 12" id="KW-0436">Ligase</keyword>
<dbReference type="PROSITE" id="PS50160">
    <property type="entry name" value="DNA_LIGASE_A3"/>
    <property type="match status" value="1"/>
</dbReference>
<evidence type="ECO:0000256" key="3">
    <source>
        <dbReference type="ARBA" id="ARBA00022618"/>
    </source>
</evidence>